<name>A0ABT7C2X7_9CYAN</name>
<dbReference type="InterPro" id="IPR050585">
    <property type="entry name" value="Xaa-Pro_dipeptidyl-ppase/CocE"/>
</dbReference>
<accession>A0ABT7C2X7</accession>
<dbReference type="PANTHER" id="PTHR43056:SF5">
    <property type="entry name" value="PEPTIDASE S9 PROLYL OLIGOPEPTIDASE CATALYTIC DOMAIN-CONTAINING PROTEIN"/>
    <property type="match status" value="1"/>
</dbReference>
<reference evidence="2 3" key="1">
    <citation type="submission" date="2023-01" db="EMBL/GenBank/DDBJ databases">
        <title>Novel diversity within Roseofilum (Cyanobacteria; Desertifilaceae) from marine benthic mats with descriptions of four novel species.</title>
        <authorList>
            <person name="Wang Y."/>
            <person name="Berthold D.E."/>
            <person name="Hu J."/>
            <person name="Lefler F.W."/>
            <person name="Laughinghouse H.D. IV."/>
        </authorList>
    </citation>
    <scope>NUCLEOTIDE SEQUENCE [LARGE SCALE GENOMIC DNA]</scope>
    <source>
        <strain evidence="2 3">BLCC-M143</strain>
    </source>
</reference>
<dbReference type="Pfam" id="PF00326">
    <property type="entry name" value="Peptidase_S9"/>
    <property type="match status" value="1"/>
</dbReference>
<dbReference type="EMBL" id="JAQOSQ010000043">
    <property type="protein sequence ID" value="MDJ1185645.1"/>
    <property type="molecule type" value="Genomic_DNA"/>
</dbReference>
<dbReference type="Gene3D" id="2.120.10.30">
    <property type="entry name" value="TolB, C-terminal domain"/>
    <property type="match status" value="1"/>
</dbReference>
<dbReference type="RefSeq" id="WP_283760286.1">
    <property type="nucleotide sequence ID" value="NZ_JAQOSQ010000043.1"/>
</dbReference>
<dbReference type="Pfam" id="PF07676">
    <property type="entry name" value="PD40"/>
    <property type="match status" value="1"/>
</dbReference>
<dbReference type="InterPro" id="IPR029058">
    <property type="entry name" value="AB_hydrolase_fold"/>
</dbReference>
<organism evidence="2 3">
    <name type="scientific">Roseofilum casamattae BLCC-M143</name>
    <dbReference type="NCBI Taxonomy" id="3022442"/>
    <lineage>
        <taxon>Bacteria</taxon>
        <taxon>Bacillati</taxon>
        <taxon>Cyanobacteriota</taxon>
        <taxon>Cyanophyceae</taxon>
        <taxon>Desertifilales</taxon>
        <taxon>Desertifilaceae</taxon>
        <taxon>Roseofilum</taxon>
        <taxon>Roseofilum casamattae</taxon>
    </lineage>
</organism>
<dbReference type="Gene3D" id="3.40.50.1820">
    <property type="entry name" value="alpha/beta hydrolase"/>
    <property type="match status" value="1"/>
</dbReference>
<evidence type="ECO:0000313" key="2">
    <source>
        <dbReference type="EMBL" id="MDJ1185645.1"/>
    </source>
</evidence>
<gene>
    <name evidence="2" type="ORF">PMH09_20900</name>
</gene>
<evidence type="ECO:0000313" key="3">
    <source>
        <dbReference type="Proteomes" id="UP001232992"/>
    </source>
</evidence>
<proteinExistence type="predicted"/>
<feature type="domain" description="Peptidase S9 prolyl oligopeptidase catalytic" evidence="1">
    <location>
        <begin position="419"/>
        <end position="626"/>
    </location>
</feature>
<evidence type="ECO:0000259" key="1">
    <source>
        <dbReference type="Pfam" id="PF00326"/>
    </source>
</evidence>
<dbReference type="InterPro" id="IPR011042">
    <property type="entry name" value="6-blade_b-propeller_TolB-like"/>
</dbReference>
<comment type="caution">
    <text evidence="2">The sequence shown here is derived from an EMBL/GenBank/DDBJ whole genome shotgun (WGS) entry which is preliminary data.</text>
</comment>
<keyword evidence="3" id="KW-1185">Reference proteome</keyword>
<dbReference type="InterPro" id="IPR011659">
    <property type="entry name" value="WD40"/>
</dbReference>
<dbReference type="SUPFAM" id="SSF82171">
    <property type="entry name" value="DPP6 N-terminal domain-like"/>
    <property type="match status" value="1"/>
</dbReference>
<dbReference type="Proteomes" id="UP001232992">
    <property type="component" value="Unassembled WGS sequence"/>
</dbReference>
<dbReference type="PANTHER" id="PTHR43056">
    <property type="entry name" value="PEPTIDASE S9 PROLYL OLIGOPEPTIDASE"/>
    <property type="match status" value="1"/>
</dbReference>
<dbReference type="SUPFAM" id="SSF53474">
    <property type="entry name" value="alpha/beta-Hydrolases"/>
    <property type="match status" value="1"/>
</dbReference>
<dbReference type="InterPro" id="IPR001375">
    <property type="entry name" value="Peptidase_S9_cat"/>
</dbReference>
<protein>
    <submittedName>
        <fullName evidence="2">S9 family peptidase</fullName>
    </submittedName>
</protein>
<sequence>MTQPQISPYGSWKSPITSDLIVAGTIALKGGRLDRDNLYWLEGRPSEGGRNVLVHRNSDGQTVDVTPAPYNVRTRVHEYGGASYTIADGTVYFANFKDQRLYRHQVGEEPQPLTAEGTYRYADFRVDPKRDRLIGIQEDHSSGGEPANRVVSIDLNTGNWSTLTEGHDFYASARLSPDGSQLCWISWNHPNMPWDGTELWVATIAEDGSLGEASLVAGGVTESIFQPEWSPDGTLYFVSDRSNWWNLYRYNSGAVEALCPKSAEFGLPQWVFGTSTYTFASADTIICIYSENGDDTLAQLNLQTKELTTISTPYTSLSSPQVSGNRLILSAASATQPSVLVEMDLSTQESQILHQSTQLDIDPGYLSIPEAIAFPTEDGLTAYGFYYAPQNQDYQAPAGEKPPLLVKSHGGPTAAASSSFSLKIQYWTSRGFAVLNVNYGGSTGYGRDYRQRLCDRWGIVDVDDCANGAKYLAEKGLVDSERLTISGGSAGGYTTLCALTFRDTFKAGASYYGVSDLEALATDTHKFESRYLDGLIGPYPERKDLYIERSPIHFTEKLSCPVAFFQGLEDKIVPPNQAEMMVNALREKGLPVAYVAFEGEQHGFRKAENIKRTLDGEFYFYSRVFGFKLAEEIGEIPIENLHE</sequence>